<name>A0A392R9Z4_9FABA</name>
<protein>
    <submittedName>
        <fullName evidence="1">Uncharacterized protein</fullName>
    </submittedName>
</protein>
<reference evidence="1 2" key="1">
    <citation type="journal article" date="2018" name="Front. Plant Sci.">
        <title>Red Clover (Trifolium pratense) and Zigzag Clover (T. medium) - A Picture of Genomic Similarities and Differences.</title>
        <authorList>
            <person name="Dluhosova J."/>
            <person name="Istvanek J."/>
            <person name="Nedelnik J."/>
            <person name="Repkova J."/>
        </authorList>
    </citation>
    <scope>NUCLEOTIDE SEQUENCE [LARGE SCALE GENOMIC DNA]</scope>
    <source>
        <strain evidence="2">cv. 10/8</strain>
        <tissue evidence="1">Leaf</tissue>
    </source>
</reference>
<dbReference type="Proteomes" id="UP000265520">
    <property type="component" value="Unassembled WGS sequence"/>
</dbReference>
<accession>A0A392R9Z4</accession>
<evidence type="ECO:0000313" key="2">
    <source>
        <dbReference type="Proteomes" id="UP000265520"/>
    </source>
</evidence>
<comment type="caution">
    <text evidence="1">The sequence shown here is derived from an EMBL/GenBank/DDBJ whole genome shotgun (WGS) entry which is preliminary data.</text>
</comment>
<dbReference type="AlphaFoldDB" id="A0A392R9Z4"/>
<evidence type="ECO:0000313" key="1">
    <source>
        <dbReference type="EMBL" id="MCI33089.1"/>
    </source>
</evidence>
<keyword evidence="2" id="KW-1185">Reference proteome</keyword>
<dbReference type="EMBL" id="LXQA010201404">
    <property type="protein sequence ID" value="MCI33089.1"/>
    <property type="molecule type" value="Genomic_DNA"/>
</dbReference>
<proteinExistence type="predicted"/>
<organism evidence="1 2">
    <name type="scientific">Trifolium medium</name>
    <dbReference type="NCBI Taxonomy" id="97028"/>
    <lineage>
        <taxon>Eukaryota</taxon>
        <taxon>Viridiplantae</taxon>
        <taxon>Streptophyta</taxon>
        <taxon>Embryophyta</taxon>
        <taxon>Tracheophyta</taxon>
        <taxon>Spermatophyta</taxon>
        <taxon>Magnoliopsida</taxon>
        <taxon>eudicotyledons</taxon>
        <taxon>Gunneridae</taxon>
        <taxon>Pentapetalae</taxon>
        <taxon>rosids</taxon>
        <taxon>fabids</taxon>
        <taxon>Fabales</taxon>
        <taxon>Fabaceae</taxon>
        <taxon>Papilionoideae</taxon>
        <taxon>50 kb inversion clade</taxon>
        <taxon>NPAAA clade</taxon>
        <taxon>Hologalegina</taxon>
        <taxon>IRL clade</taxon>
        <taxon>Trifolieae</taxon>
        <taxon>Trifolium</taxon>
    </lineage>
</organism>
<feature type="non-terminal residue" evidence="1">
    <location>
        <position position="1"/>
    </location>
</feature>
<sequence>VHFYIVSELITTINDIVSHQMTDLILLIQSMYEGETKH</sequence>